<dbReference type="EMBL" id="LAZR01000749">
    <property type="protein sequence ID" value="KKN58751.1"/>
    <property type="molecule type" value="Genomic_DNA"/>
</dbReference>
<comment type="caution">
    <text evidence="1">The sequence shown here is derived from an EMBL/GenBank/DDBJ whole genome shotgun (WGS) entry which is preliminary data.</text>
</comment>
<name>A0A0F9UBW3_9ZZZZ</name>
<sequence length="61" mass="6578">MDTIDFEIRTHASKSSSITGRMSSKIQLEVGAGYGTVLLLSLVQIAENAIRAEVKKLREGG</sequence>
<organism evidence="1">
    <name type="scientific">marine sediment metagenome</name>
    <dbReference type="NCBI Taxonomy" id="412755"/>
    <lineage>
        <taxon>unclassified sequences</taxon>
        <taxon>metagenomes</taxon>
        <taxon>ecological metagenomes</taxon>
    </lineage>
</organism>
<gene>
    <name evidence="1" type="ORF">LCGC14_0549300</name>
</gene>
<evidence type="ECO:0000313" key="1">
    <source>
        <dbReference type="EMBL" id="KKN58751.1"/>
    </source>
</evidence>
<reference evidence="1" key="1">
    <citation type="journal article" date="2015" name="Nature">
        <title>Complex archaea that bridge the gap between prokaryotes and eukaryotes.</title>
        <authorList>
            <person name="Spang A."/>
            <person name="Saw J.H."/>
            <person name="Jorgensen S.L."/>
            <person name="Zaremba-Niedzwiedzka K."/>
            <person name="Martijn J."/>
            <person name="Lind A.E."/>
            <person name="van Eijk R."/>
            <person name="Schleper C."/>
            <person name="Guy L."/>
            <person name="Ettema T.J."/>
        </authorList>
    </citation>
    <scope>NUCLEOTIDE SEQUENCE</scope>
</reference>
<dbReference type="AlphaFoldDB" id="A0A0F9UBW3"/>
<accession>A0A0F9UBW3</accession>
<protein>
    <submittedName>
        <fullName evidence="1">Uncharacterized protein</fullName>
    </submittedName>
</protein>
<proteinExistence type="predicted"/>